<evidence type="ECO:0000313" key="3">
    <source>
        <dbReference type="Proteomes" id="UP000321150"/>
    </source>
</evidence>
<organism evidence="2 3">
    <name type="scientific">Chryseobacterium lathyri</name>
    <dbReference type="NCBI Taxonomy" id="395933"/>
    <lineage>
        <taxon>Bacteria</taxon>
        <taxon>Pseudomonadati</taxon>
        <taxon>Bacteroidota</taxon>
        <taxon>Flavobacteriia</taxon>
        <taxon>Flavobacteriales</taxon>
        <taxon>Weeksellaceae</taxon>
        <taxon>Chryseobacterium group</taxon>
        <taxon>Chryseobacterium</taxon>
    </lineage>
</organism>
<protein>
    <recommendedName>
        <fullName evidence="1">HTH cro/C1-type domain-containing protein</fullName>
    </recommendedName>
</protein>
<dbReference type="InterPro" id="IPR001387">
    <property type="entry name" value="Cro/C1-type_HTH"/>
</dbReference>
<reference evidence="2 3" key="1">
    <citation type="submission" date="2019-07" db="EMBL/GenBank/DDBJ databases">
        <title>Whole genome shotgun sequence of Chryseobacterium lathyri NBRC 105250.</title>
        <authorList>
            <person name="Hosoyama A."/>
            <person name="Uohara A."/>
            <person name="Ohji S."/>
            <person name="Ichikawa N."/>
        </authorList>
    </citation>
    <scope>NUCLEOTIDE SEQUENCE [LARGE SCALE GENOMIC DNA]</scope>
    <source>
        <strain evidence="2 3">NBRC 105250</strain>
    </source>
</reference>
<proteinExistence type="predicted"/>
<dbReference type="PROSITE" id="PS50943">
    <property type="entry name" value="HTH_CROC1"/>
    <property type="match status" value="1"/>
</dbReference>
<dbReference type="EMBL" id="BJYI01000012">
    <property type="protein sequence ID" value="GEN73066.1"/>
    <property type="molecule type" value="Genomic_DNA"/>
</dbReference>
<name>A0A511YCZ6_9FLAO</name>
<gene>
    <name evidence="2" type="ORF">CLA01_31380</name>
</gene>
<accession>A0A511YCZ6</accession>
<evidence type="ECO:0000259" key="1">
    <source>
        <dbReference type="PROSITE" id="PS50943"/>
    </source>
</evidence>
<sequence length="151" mass="17604">MYFHYFSQLIKKNNTVYMKKQDLPQDESNLKSANMTEVLYVTDENDNYTTANSIGWEAKKAALEESMELIHERIEEARHNVANNLVSPIIYFMELNKMDLGVLASYVGMWQWRVKRHAKPKVFKTLNQSVLKKYADAFGISVDELKNFDGK</sequence>
<feature type="domain" description="HTH cro/C1-type" evidence="1">
    <location>
        <begin position="124"/>
        <end position="145"/>
    </location>
</feature>
<dbReference type="Proteomes" id="UP000321150">
    <property type="component" value="Unassembled WGS sequence"/>
</dbReference>
<comment type="caution">
    <text evidence="2">The sequence shown here is derived from an EMBL/GenBank/DDBJ whole genome shotgun (WGS) entry which is preliminary data.</text>
</comment>
<dbReference type="AlphaFoldDB" id="A0A511YCZ6"/>
<evidence type="ECO:0000313" key="2">
    <source>
        <dbReference type="EMBL" id="GEN73066.1"/>
    </source>
</evidence>